<feature type="domain" description="RNA polymerase sigma-70 region 2" evidence="6">
    <location>
        <begin position="13"/>
        <end position="76"/>
    </location>
</feature>
<evidence type="ECO:0000259" key="6">
    <source>
        <dbReference type="Pfam" id="PF04542"/>
    </source>
</evidence>
<comment type="similarity">
    <text evidence="1">Belongs to the sigma-70 factor family. ECF subfamily.</text>
</comment>
<dbReference type="InterPro" id="IPR007627">
    <property type="entry name" value="RNA_pol_sigma70_r2"/>
</dbReference>
<dbReference type="AlphaFoldDB" id="A0A517Q001"/>
<gene>
    <name evidence="8" type="primary">sigE_1</name>
    <name evidence="8" type="ORF">Enr10x_02470</name>
</gene>
<evidence type="ECO:0000256" key="5">
    <source>
        <dbReference type="ARBA" id="ARBA00023163"/>
    </source>
</evidence>
<keyword evidence="2" id="KW-0805">Transcription regulation</keyword>
<dbReference type="SUPFAM" id="SSF88946">
    <property type="entry name" value="Sigma2 domain of RNA polymerase sigma factors"/>
    <property type="match status" value="1"/>
</dbReference>
<protein>
    <submittedName>
        <fullName evidence="8">ECF RNA polymerase sigma factor SigE</fullName>
    </submittedName>
</protein>
<evidence type="ECO:0000256" key="3">
    <source>
        <dbReference type="ARBA" id="ARBA00023082"/>
    </source>
</evidence>
<dbReference type="CDD" id="cd06171">
    <property type="entry name" value="Sigma70_r4"/>
    <property type="match status" value="1"/>
</dbReference>
<dbReference type="PANTHER" id="PTHR43133">
    <property type="entry name" value="RNA POLYMERASE ECF-TYPE SIGMA FACTO"/>
    <property type="match status" value="1"/>
</dbReference>
<evidence type="ECO:0000256" key="4">
    <source>
        <dbReference type="ARBA" id="ARBA00023125"/>
    </source>
</evidence>
<dbReference type="Proteomes" id="UP000315647">
    <property type="component" value="Chromosome"/>
</dbReference>
<feature type="domain" description="RNA polymerase sigma factor 70 region 4 type 2" evidence="7">
    <location>
        <begin position="104"/>
        <end position="156"/>
    </location>
</feature>
<dbReference type="EMBL" id="CP037421">
    <property type="protein sequence ID" value="QDT24953.1"/>
    <property type="molecule type" value="Genomic_DNA"/>
</dbReference>
<dbReference type="GO" id="GO:0006352">
    <property type="term" value="P:DNA-templated transcription initiation"/>
    <property type="evidence" value="ECO:0007669"/>
    <property type="project" value="InterPro"/>
</dbReference>
<reference evidence="8 9" key="1">
    <citation type="submission" date="2019-03" db="EMBL/GenBank/DDBJ databases">
        <title>Deep-cultivation of Planctomycetes and their phenomic and genomic characterization uncovers novel biology.</title>
        <authorList>
            <person name="Wiegand S."/>
            <person name="Jogler M."/>
            <person name="Boedeker C."/>
            <person name="Pinto D."/>
            <person name="Vollmers J."/>
            <person name="Rivas-Marin E."/>
            <person name="Kohn T."/>
            <person name="Peeters S.H."/>
            <person name="Heuer A."/>
            <person name="Rast P."/>
            <person name="Oberbeckmann S."/>
            <person name="Bunk B."/>
            <person name="Jeske O."/>
            <person name="Meyerdierks A."/>
            <person name="Storesund J.E."/>
            <person name="Kallscheuer N."/>
            <person name="Luecker S."/>
            <person name="Lage O.M."/>
            <person name="Pohl T."/>
            <person name="Merkel B.J."/>
            <person name="Hornburger P."/>
            <person name="Mueller R.-W."/>
            <person name="Bruemmer F."/>
            <person name="Labrenz M."/>
            <person name="Spormann A.M."/>
            <person name="Op den Camp H."/>
            <person name="Overmann J."/>
            <person name="Amann R."/>
            <person name="Jetten M.S.M."/>
            <person name="Mascher T."/>
            <person name="Medema M.H."/>
            <person name="Devos D.P."/>
            <person name="Kaster A.-K."/>
            <person name="Ovreas L."/>
            <person name="Rohde M."/>
            <person name="Galperin M.Y."/>
            <person name="Jogler C."/>
        </authorList>
    </citation>
    <scope>NUCLEOTIDE SEQUENCE [LARGE SCALE GENOMIC DNA]</scope>
    <source>
        <strain evidence="8 9">Enr10</strain>
    </source>
</reference>
<evidence type="ECO:0000313" key="8">
    <source>
        <dbReference type="EMBL" id="QDT24953.1"/>
    </source>
</evidence>
<evidence type="ECO:0000256" key="1">
    <source>
        <dbReference type="ARBA" id="ARBA00010641"/>
    </source>
</evidence>
<dbReference type="InterPro" id="IPR039425">
    <property type="entry name" value="RNA_pol_sigma-70-like"/>
</dbReference>
<evidence type="ECO:0000259" key="7">
    <source>
        <dbReference type="Pfam" id="PF08281"/>
    </source>
</evidence>
<dbReference type="NCBIfam" id="TIGR02937">
    <property type="entry name" value="sigma70-ECF"/>
    <property type="match status" value="1"/>
</dbReference>
<dbReference type="InterPro" id="IPR013325">
    <property type="entry name" value="RNA_pol_sigma_r2"/>
</dbReference>
<dbReference type="RefSeq" id="WP_145447922.1">
    <property type="nucleotide sequence ID" value="NZ_CP037421.1"/>
</dbReference>
<sequence length="169" mass="19130">MTGEEQPNWAQIVNRHGKRVFRIANRILGSVHDAEDVSQEVFTEAYRMHQAGPVQSWTGLLVRLATLRAIDRLRGTRLAKELHDNDHVSTIEPFDELTARELAQWLRAAIARLPDQQATVFALVHFEHLSRDEVASSLDISPESVSTALYKARQRLILQISVLNEGNSQ</sequence>
<keyword evidence="9" id="KW-1185">Reference proteome</keyword>
<name>A0A517Q001_9PLAN</name>
<keyword evidence="4" id="KW-0238">DNA-binding</keyword>
<dbReference type="InterPro" id="IPR014284">
    <property type="entry name" value="RNA_pol_sigma-70_dom"/>
</dbReference>
<keyword evidence="3" id="KW-0731">Sigma factor</keyword>
<dbReference type="SUPFAM" id="SSF88659">
    <property type="entry name" value="Sigma3 and sigma4 domains of RNA polymerase sigma factors"/>
    <property type="match status" value="1"/>
</dbReference>
<dbReference type="Gene3D" id="1.10.1740.10">
    <property type="match status" value="1"/>
</dbReference>
<dbReference type="GO" id="GO:0016987">
    <property type="term" value="F:sigma factor activity"/>
    <property type="evidence" value="ECO:0007669"/>
    <property type="project" value="UniProtKB-KW"/>
</dbReference>
<dbReference type="InterPro" id="IPR013324">
    <property type="entry name" value="RNA_pol_sigma_r3/r4-like"/>
</dbReference>
<proteinExistence type="inferred from homology"/>
<dbReference type="InterPro" id="IPR036388">
    <property type="entry name" value="WH-like_DNA-bd_sf"/>
</dbReference>
<dbReference type="PANTHER" id="PTHR43133:SF8">
    <property type="entry name" value="RNA POLYMERASE SIGMA FACTOR HI_1459-RELATED"/>
    <property type="match status" value="1"/>
</dbReference>
<dbReference type="Pfam" id="PF08281">
    <property type="entry name" value="Sigma70_r4_2"/>
    <property type="match status" value="1"/>
</dbReference>
<evidence type="ECO:0000313" key="9">
    <source>
        <dbReference type="Proteomes" id="UP000315647"/>
    </source>
</evidence>
<keyword evidence="5" id="KW-0804">Transcription</keyword>
<dbReference type="GO" id="GO:0003677">
    <property type="term" value="F:DNA binding"/>
    <property type="evidence" value="ECO:0007669"/>
    <property type="project" value="UniProtKB-KW"/>
</dbReference>
<dbReference type="InterPro" id="IPR013249">
    <property type="entry name" value="RNA_pol_sigma70_r4_t2"/>
</dbReference>
<evidence type="ECO:0000256" key="2">
    <source>
        <dbReference type="ARBA" id="ARBA00023015"/>
    </source>
</evidence>
<accession>A0A517Q001</accession>
<dbReference type="Pfam" id="PF04542">
    <property type="entry name" value="Sigma70_r2"/>
    <property type="match status" value="1"/>
</dbReference>
<organism evidence="8 9">
    <name type="scientific">Gimesia panareensis</name>
    <dbReference type="NCBI Taxonomy" id="2527978"/>
    <lineage>
        <taxon>Bacteria</taxon>
        <taxon>Pseudomonadati</taxon>
        <taxon>Planctomycetota</taxon>
        <taxon>Planctomycetia</taxon>
        <taxon>Planctomycetales</taxon>
        <taxon>Planctomycetaceae</taxon>
        <taxon>Gimesia</taxon>
    </lineage>
</organism>
<dbReference type="Gene3D" id="1.10.10.10">
    <property type="entry name" value="Winged helix-like DNA-binding domain superfamily/Winged helix DNA-binding domain"/>
    <property type="match status" value="1"/>
</dbReference>